<evidence type="ECO:0000256" key="2">
    <source>
        <dbReference type="SAM" id="SignalP"/>
    </source>
</evidence>
<dbReference type="PANTHER" id="PTHR36509:SF2">
    <property type="entry name" value="BLL3101 PROTEIN"/>
    <property type="match status" value="1"/>
</dbReference>
<dbReference type="Pfam" id="PF06742">
    <property type="entry name" value="DUF1214"/>
    <property type="match status" value="1"/>
</dbReference>
<feature type="compositionally biased region" description="Basic and acidic residues" evidence="1">
    <location>
        <begin position="25"/>
        <end position="35"/>
    </location>
</feature>
<dbReference type="Proteomes" id="UP001500298">
    <property type="component" value="Unassembled WGS sequence"/>
</dbReference>
<evidence type="ECO:0000256" key="1">
    <source>
        <dbReference type="SAM" id="MobiDB-lite"/>
    </source>
</evidence>
<organism evidence="5 6">
    <name type="scientific">Algivirga pacifica</name>
    <dbReference type="NCBI Taxonomy" id="1162670"/>
    <lineage>
        <taxon>Bacteria</taxon>
        <taxon>Pseudomonadati</taxon>
        <taxon>Bacteroidota</taxon>
        <taxon>Cytophagia</taxon>
        <taxon>Cytophagales</taxon>
        <taxon>Flammeovirgaceae</taxon>
        <taxon>Algivirga</taxon>
    </lineage>
</organism>
<feature type="domain" description="DUF1214" evidence="3">
    <location>
        <begin position="244"/>
        <end position="334"/>
    </location>
</feature>
<dbReference type="InterPro" id="IPR037049">
    <property type="entry name" value="DUF1214_C_sf"/>
</dbReference>
<feature type="signal peptide" evidence="2">
    <location>
        <begin position="1"/>
        <end position="24"/>
    </location>
</feature>
<feature type="region of interest" description="Disordered" evidence="1">
    <location>
        <begin position="22"/>
        <end position="45"/>
    </location>
</feature>
<protein>
    <submittedName>
        <fullName evidence="5">DUF1254 domain-containing protein</fullName>
    </submittedName>
</protein>
<evidence type="ECO:0000259" key="4">
    <source>
        <dbReference type="Pfam" id="PF06863"/>
    </source>
</evidence>
<evidence type="ECO:0000313" key="6">
    <source>
        <dbReference type="Proteomes" id="UP001500298"/>
    </source>
</evidence>
<reference evidence="6" key="1">
    <citation type="journal article" date="2019" name="Int. J. Syst. Evol. Microbiol.">
        <title>The Global Catalogue of Microorganisms (GCM) 10K type strain sequencing project: providing services to taxonomists for standard genome sequencing and annotation.</title>
        <authorList>
            <consortium name="The Broad Institute Genomics Platform"/>
            <consortium name="The Broad Institute Genome Sequencing Center for Infectious Disease"/>
            <person name="Wu L."/>
            <person name="Ma J."/>
        </authorList>
    </citation>
    <scope>NUCLEOTIDE SEQUENCE [LARGE SCALE GENOMIC DNA]</scope>
    <source>
        <strain evidence="6">JCM 18326</strain>
    </source>
</reference>
<comment type="caution">
    <text evidence="5">The sequence shown here is derived from an EMBL/GenBank/DDBJ whole genome shotgun (WGS) entry which is preliminary data.</text>
</comment>
<gene>
    <name evidence="5" type="ORF">GCM10023331_19510</name>
</gene>
<feature type="domain" description="DUF1254" evidence="4">
    <location>
        <begin position="64"/>
        <end position="120"/>
    </location>
</feature>
<dbReference type="InterPro" id="IPR010679">
    <property type="entry name" value="DUF1254"/>
</dbReference>
<dbReference type="PANTHER" id="PTHR36509">
    <property type="entry name" value="BLL3101 PROTEIN"/>
    <property type="match status" value="1"/>
</dbReference>
<name>A0ABP9D9P9_9BACT</name>
<dbReference type="SUPFAM" id="SSF160935">
    <property type="entry name" value="VPA0735-like"/>
    <property type="match status" value="1"/>
</dbReference>
<feature type="chain" id="PRO_5045353208" evidence="2">
    <location>
        <begin position="25"/>
        <end position="351"/>
    </location>
</feature>
<dbReference type="Pfam" id="PF06863">
    <property type="entry name" value="DUF1254"/>
    <property type="match status" value="1"/>
</dbReference>
<accession>A0ABP9D9P9</accession>
<dbReference type="RefSeq" id="WP_345371349.1">
    <property type="nucleotide sequence ID" value="NZ_BAABJX010000029.1"/>
</dbReference>
<evidence type="ECO:0000259" key="3">
    <source>
        <dbReference type="Pfam" id="PF06742"/>
    </source>
</evidence>
<proteinExistence type="predicted"/>
<dbReference type="EMBL" id="BAABJX010000029">
    <property type="protein sequence ID" value="GAA4834359.1"/>
    <property type="molecule type" value="Genomic_DNA"/>
</dbReference>
<dbReference type="InterPro" id="IPR010621">
    <property type="entry name" value="DUF1214"/>
</dbReference>
<sequence>MKRTFWTLPFLLLCIIACGPTSQKQDTESNSRGSEEEAMEVTPENYARAETDQTFTYYAKLAPINTFFHYKKLTPLDNQGVVRMNRDCVYSGGLIDTKGGATLTVPKMPDNRYMSVMLTDNDMYVPDIYHKAGTYNLPEDTRYLFAVIRIQILDPDDSEELEMVNKLQEQFEIKASSSEPFKAPNWDQASLKTLHDEYNSEFAKYDKYPDEWSGTKEEVDEKSRRLAVAGAWGLFPNKEATYINYDGGNLSGDKCYKATYKIPENNAFWSITVYGKDGKMQNENCILNETNTIKNDDGTFTVHFGSATNCSDDVKNRLDITDGWNFLMRVYRPGESVLNGSYKLPEVEEVR</sequence>
<evidence type="ECO:0000313" key="5">
    <source>
        <dbReference type="EMBL" id="GAA4834359.1"/>
    </source>
</evidence>
<dbReference type="Gene3D" id="2.60.120.600">
    <property type="entry name" value="Domain of unknown function DUF1214, C-terminal domain"/>
    <property type="match status" value="1"/>
</dbReference>
<keyword evidence="6" id="KW-1185">Reference proteome</keyword>
<keyword evidence="2" id="KW-0732">Signal</keyword>